<evidence type="ECO:0000313" key="2">
    <source>
        <dbReference type="EMBL" id="GFT38969.1"/>
    </source>
</evidence>
<accession>A0A8X6TSB2</accession>
<reference evidence="2" key="1">
    <citation type="submission" date="2020-08" db="EMBL/GenBank/DDBJ databases">
        <title>Multicomponent nature underlies the extraordinary mechanical properties of spider dragline silk.</title>
        <authorList>
            <person name="Kono N."/>
            <person name="Nakamura H."/>
            <person name="Mori M."/>
            <person name="Yoshida Y."/>
            <person name="Ohtoshi R."/>
            <person name="Malay A.D."/>
            <person name="Moran D.A.P."/>
            <person name="Tomita M."/>
            <person name="Numata K."/>
            <person name="Arakawa K."/>
        </authorList>
    </citation>
    <scope>NUCLEOTIDE SEQUENCE</scope>
</reference>
<dbReference type="AlphaFoldDB" id="A0A8X6TSB2"/>
<comment type="caution">
    <text evidence="2">The sequence shown here is derived from an EMBL/GenBank/DDBJ whole genome shotgun (WGS) entry which is preliminary data.</text>
</comment>
<name>A0A8X6TSB2_NEPPI</name>
<proteinExistence type="predicted"/>
<organism evidence="2 3">
    <name type="scientific">Nephila pilipes</name>
    <name type="common">Giant wood spider</name>
    <name type="synonym">Nephila maculata</name>
    <dbReference type="NCBI Taxonomy" id="299642"/>
    <lineage>
        <taxon>Eukaryota</taxon>
        <taxon>Metazoa</taxon>
        <taxon>Ecdysozoa</taxon>
        <taxon>Arthropoda</taxon>
        <taxon>Chelicerata</taxon>
        <taxon>Arachnida</taxon>
        <taxon>Araneae</taxon>
        <taxon>Araneomorphae</taxon>
        <taxon>Entelegynae</taxon>
        <taxon>Araneoidea</taxon>
        <taxon>Nephilidae</taxon>
        <taxon>Nephila</taxon>
    </lineage>
</organism>
<gene>
    <name evidence="2" type="ORF">NPIL_112021</name>
</gene>
<feature type="region of interest" description="Disordered" evidence="1">
    <location>
        <begin position="1"/>
        <end position="24"/>
    </location>
</feature>
<sequence length="121" mass="13155">MCLPYPTIEESSRITSSEESPSTSCYTTAVNISADDKIPPPANPLSSTKNLKRLLFSSSSSSESETGEEEIIILHSSENPFGKARTVHPVRVVTISADDGIPSPVSRRPAPRVQRFIFSSF</sequence>
<evidence type="ECO:0000256" key="1">
    <source>
        <dbReference type="SAM" id="MobiDB-lite"/>
    </source>
</evidence>
<dbReference type="Proteomes" id="UP000887013">
    <property type="component" value="Unassembled WGS sequence"/>
</dbReference>
<evidence type="ECO:0000313" key="3">
    <source>
        <dbReference type="Proteomes" id="UP000887013"/>
    </source>
</evidence>
<protein>
    <submittedName>
        <fullName evidence="2">Uncharacterized protein</fullName>
    </submittedName>
</protein>
<keyword evidence="3" id="KW-1185">Reference proteome</keyword>
<dbReference type="EMBL" id="BMAW01014448">
    <property type="protein sequence ID" value="GFT38969.1"/>
    <property type="molecule type" value="Genomic_DNA"/>
</dbReference>